<organism evidence="1 2">
    <name type="scientific">Cypionkella aquatica</name>
    <dbReference type="NCBI Taxonomy" id="1756042"/>
    <lineage>
        <taxon>Bacteria</taxon>
        <taxon>Pseudomonadati</taxon>
        <taxon>Pseudomonadota</taxon>
        <taxon>Alphaproteobacteria</taxon>
        <taxon>Rhodobacterales</taxon>
        <taxon>Paracoccaceae</taxon>
        <taxon>Cypionkella</taxon>
    </lineage>
</organism>
<keyword evidence="2" id="KW-1185">Reference proteome</keyword>
<evidence type="ECO:0000313" key="2">
    <source>
        <dbReference type="Proteomes" id="UP001157355"/>
    </source>
</evidence>
<dbReference type="EMBL" id="BSPP01000005">
    <property type="protein sequence ID" value="GLS86663.1"/>
    <property type="molecule type" value="Genomic_DNA"/>
</dbReference>
<sequence>MAMRSIRAKNADIQRAWSNVEVLLPEAAANLGMSVDCLQDRAIALGLPQRRTGRREVIRPHQEKEFRLMWRAGVAARQIGAHFDCSYFAVVNTAVRLELEARGAGFRPRMTLSAYCEVRLGVAMRASVAAESVHQKGVVRG</sequence>
<evidence type="ECO:0000313" key="1">
    <source>
        <dbReference type="EMBL" id="GLS86663.1"/>
    </source>
</evidence>
<accession>A0AA37TVM0</accession>
<comment type="caution">
    <text evidence="1">The sequence shown here is derived from an EMBL/GenBank/DDBJ whole genome shotgun (WGS) entry which is preliminary data.</text>
</comment>
<proteinExistence type="predicted"/>
<dbReference type="Proteomes" id="UP001157355">
    <property type="component" value="Unassembled WGS sequence"/>
</dbReference>
<protein>
    <submittedName>
        <fullName evidence="1">Winged helix-turn-helix domain-containing protein</fullName>
    </submittedName>
</protein>
<dbReference type="RefSeq" id="WP_284324880.1">
    <property type="nucleotide sequence ID" value="NZ_BSPP01000005.1"/>
</dbReference>
<gene>
    <name evidence="1" type="ORF">GCM10010873_16370</name>
</gene>
<reference evidence="1 2" key="1">
    <citation type="journal article" date="2014" name="Int. J. Syst. Evol. Microbiol.">
        <title>Complete genome sequence of Corynebacterium casei LMG S-19264T (=DSM 44701T), isolated from a smear-ripened cheese.</title>
        <authorList>
            <consortium name="US DOE Joint Genome Institute (JGI-PGF)"/>
            <person name="Walter F."/>
            <person name="Albersmeier A."/>
            <person name="Kalinowski J."/>
            <person name="Ruckert C."/>
        </authorList>
    </citation>
    <scope>NUCLEOTIDE SEQUENCE [LARGE SCALE GENOMIC DNA]</scope>
    <source>
        <strain evidence="1 2">NBRC 111766</strain>
    </source>
</reference>
<name>A0AA37TVM0_9RHOB</name>
<dbReference type="AlphaFoldDB" id="A0AA37TVM0"/>